<feature type="transmembrane region" description="Helical" evidence="7">
    <location>
        <begin position="259"/>
        <end position="282"/>
    </location>
</feature>
<feature type="transmembrane region" description="Helical" evidence="7">
    <location>
        <begin position="39"/>
        <end position="57"/>
    </location>
</feature>
<feature type="transmembrane region" description="Helical" evidence="7">
    <location>
        <begin position="221"/>
        <end position="238"/>
    </location>
</feature>
<evidence type="ECO:0000256" key="7">
    <source>
        <dbReference type="SAM" id="Phobius"/>
    </source>
</evidence>
<keyword evidence="3" id="KW-1003">Cell membrane</keyword>
<accession>A0ABW5HGR7</accession>
<comment type="caution">
    <text evidence="9">The sequence shown here is derived from an EMBL/GenBank/DDBJ whole genome shotgun (WGS) entry which is preliminary data.</text>
</comment>
<feature type="transmembrane region" description="Helical" evidence="7">
    <location>
        <begin position="186"/>
        <end position="209"/>
    </location>
</feature>
<keyword evidence="5 7" id="KW-1133">Transmembrane helix</keyword>
<feature type="transmembrane region" description="Helical" evidence="7">
    <location>
        <begin position="156"/>
        <end position="174"/>
    </location>
</feature>
<feature type="transmembrane region" description="Helical" evidence="7">
    <location>
        <begin position="395"/>
        <end position="418"/>
    </location>
</feature>
<evidence type="ECO:0000313" key="10">
    <source>
        <dbReference type="Proteomes" id="UP001597483"/>
    </source>
</evidence>
<feature type="transmembrane region" description="Helical" evidence="7">
    <location>
        <begin position="129"/>
        <end position="150"/>
    </location>
</feature>
<feature type="transmembrane region" description="Helical" evidence="7">
    <location>
        <begin position="430"/>
        <end position="452"/>
    </location>
</feature>
<proteinExistence type="predicted"/>
<gene>
    <name evidence="9" type="ORF">ACFSVL_32290</name>
</gene>
<dbReference type="Proteomes" id="UP001597483">
    <property type="component" value="Unassembled WGS sequence"/>
</dbReference>
<feature type="transmembrane region" description="Helical" evidence="7">
    <location>
        <begin position="69"/>
        <end position="87"/>
    </location>
</feature>
<sequence length="472" mass="48190">MLALTLLASAQFMLVVDSSIVNIALPSIQADLKMSAAELSWVVNAYVLVFGGFLLLGGRLADLVGRRRMFMLGLGLFTLASLLGGFAQSSEWLYGARAVQGLGAALTSPAALSLLTTTFSEGKERNRALGIWGAAVGAGGACGVLLGGVLTSWLGWEWVLFINVPVGVIAIALAPRLLRESVADDAAGIDVPGAVFITGSMALLVWGLVDAEKSGWGSTGTIVRLAVAVVLFAAFVVTEKRVKNPLVPFSIFRNWAVTSANVLNVLLSMTLLAMFFFIAVYLQEVLGFSALVAGLAYLPLTATIVASSQLAGKLVGKLGPKWAAVTGLALLTAGLGWFAAVRAGGSYAVDVLGPSLLCGTGMGLSLVAVTIAAMSGTRPQEAGLASGLINTTQQIGGALGLAIIASIAAATTAGFGAGAEHNPQYLAEGFQNGFLLAACVALAAALLSLVLLRSRGPAAAPQTEEQISPASS</sequence>
<dbReference type="NCBIfam" id="TIGR00711">
    <property type="entry name" value="efflux_EmrB"/>
    <property type="match status" value="1"/>
</dbReference>
<evidence type="ECO:0000259" key="8">
    <source>
        <dbReference type="PROSITE" id="PS50850"/>
    </source>
</evidence>
<protein>
    <submittedName>
        <fullName evidence="9">DHA2 family efflux MFS transporter permease subunit</fullName>
    </submittedName>
</protein>
<evidence type="ECO:0000256" key="3">
    <source>
        <dbReference type="ARBA" id="ARBA00022475"/>
    </source>
</evidence>
<dbReference type="InterPro" id="IPR020846">
    <property type="entry name" value="MFS_dom"/>
</dbReference>
<dbReference type="SUPFAM" id="SSF103473">
    <property type="entry name" value="MFS general substrate transporter"/>
    <property type="match status" value="1"/>
</dbReference>
<feature type="transmembrane region" description="Helical" evidence="7">
    <location>
        <begin position="99"/>
        <end position="117"/>
    </location>
</feature>
<dbReference type="Gene3D" id="1.20.1720.10">
    <property type="entry name" value="Multidrug resistance protein D"/>
    <property type="match status" value="1"/>
</dbReference>
<dbReference type="RefSeq" id="WP_378309518.1">
    <property type="nucleotide sequence ID" value="NZ_JBHUKS010000026.1"/>
</dbReference>
<evidence type="ECO:0000256" key="5">
    <source>
        <dbReference type="ARBA" id="ARBA00022989"/>
    </source>
</evidence>
<dbReference type="Pfam" id="PF07690">
    <property type="entry name" value="MFS_1"/>
    <property type="match status" value="1"/>
</dbReference>
<dbReference type="InterPro" id="IPR004638">
    <property type="entry name" value="EmrB-like"/>
</dbReference>
<dbReference type="PANTHER" id="PTHR42718:SF46">
    <property type="entry name" value="BLR6921 PROTEIN"/>
    <property type="match status" value="1"/>
</dbReference>
<dbReference type="InterPro" id="IPR036259">
    <property type="entry name" value="MFS_trans_sf"/>
</dbReference>
<feature type="transmembrane region" description="Helical" evidence="7">
    <location>
        <begin position="352"/>
        <end position="374"/>
    </location>
</feature>
<evidence type="ECO:0000313" key="9">
    <source>
        <dbReference type="EMBL" id="MFD2472115.1"/>
    </source>
</evidence>
<dbReference type="EMBL" id="JBHUKS010000026">
    <property type="protein sequence ID" value="MFD2472115.1"/>
    <property type="molecule type" value="Genomic_DNA"/>
</dbReference>
<dbReference type="InterPro" id="IPR011701">
    <property type="entry name" value="MFS"/>
</dbReference>
<dbReference type="PRINTS" id="PR01036">
    <property type="entry name" value="TCRTETB"/>
</dbReference>
<keyword evidence="10" id="KW-1185">Reference proteome</keyword>
<evidence type="ECO:0000256" key="6">
    <source>
        <dbReference type="ARBA" id="ARBA00023136"/>
    </source>
</evidence>
<comment type="subcellular location">
    <subcellularLocation>
        <location evidence="1">Cell membrane</location>
        <topology evidence="1">Multi-pass membrane protein</topology>
    </subcellularLocation>
</comment>
<reference evidence="10" key="1">
    <citation type="journal article" date="2019" name="Int. J. Syst. Evol. Microbiol.">
        <title>The Global Catalogue of Microorganisms (GCM) 10K type strain sequencing project: providing services to taxonomists for standard genome sequencing and annotation.</title>
        <authorList>
            <consortium name="The Broad Institute Genomics Platform"/>
            <consortium name="The Broad Institute Genome Sequencing Center for Infectious Disease"/>
            <person name="Wu L."/>
            <person name="Ma J."/>
        </authorList>
    </citation>
    <scope>NUCLEOTIDE SEQUENCE [LARGE SCALE GENOMIC DNA]</scope>
    <source>
        <strain evidence="10">CGMCC 4.7641</strain>
    </source>
</reference>
<dbReference type="CDD" id="cd17321">
    <property type="entry name" value="MFS_MMR_MDR_like"/>
    <property type="match status" value="1"/>
</dbReference>
<evidence type="ECO:0000256" key="2">
    <source>
        <dbReference type="ARBA" id="ARBA00022448"/>
    </source>
</evidence>
<evidence type="ECO:0000256" key="1">
    <source>
        <dbReference type="ARBA" id="ARBA00004651"/>
    </source>
</evidence>
<dbReference type="PROSITE" id="PS50850">
    <property type="entry name" value="MFS"/>
    <property type="match status" value="1"/>
</dbReference>
<feature type="domain" description="Major facilitator superfamily (MFS) profile" evidence="8">
    <location>
        <begin position="3"/>
        <end position="456"/>
    </location>
</feature>
<organism evidence="9 10">
    <name type="scientific">Amycolatopsis silviterrae</name>
    <dbReference type="NCBI Taxonomy" id="1656914"/>
    <lineage>
        <taxon>Bacteria</taxon>
        <taxon>Bacillati</taxon>
        <taxon>Actinomycetota</taxon>
        <taxon>Actinomycetes</taxon>
        <taxon>Pseudonocardiales</taxon>
        <taxon>Pseudonocardiaceae</taxon>
        <taxon>Amycolatopsis</taxon>
    </lineage>
</organism>
<evidence type="ECO:0000256" key="4">
    <source>
        <dbReference type="ARBA" id="ARBA00022692"/>
    </source>
</evidence>
<keyword evidence="2" id="KW-0813">Transport</keyword>
<dbReference type="InterPro" id="IPR005829">
    <property type="entry name" value="Sugar_transporter_CS"/>
</dbReference>
<keyword evidence="4 7" id="KW-0812">Transmembrane</keyword>
<dbReference type="PANTHER" id="PTHR42718">
    <property type="entry name" value="MAJOR FACILITATOR SUPERFAMILY MULTIDRUG TRANSPORTER MFSC"/>
    <property type="match status" value="1"/>
</dbReference>
<feature type="transmembrane region" description="Helical" evidence="7">
    <location>
        <begin position="322"/>
        <end position="340"/>
    </location>
</feature>
<dbReference type="Gene3D" id="1.20.1250.20">
    <property type="entry name" value="MFS general substrate transporter like domains"/>
    <property type="match status" value="1"/>
</dbReference>
<name>A0ABW5HGR7_9PSEU</name>
<feature type="transmembrane region" description="Helical" evidence="7">
    <location>
        <begin position="288"/>
        <end position="310"/>
    </location>
</feature>
<keyword evidence="6 7" id="KW-0472">Membrane</keyword>
<dbReference type="PROSITE" id="PS00216">
    <property type="entry name" value="SUGAR_TRANSPORT_1"/>
    <property type="match status" value="1"/>
</dbReference>